<evidence type="ECO:0000313" key="5">
    <source>
        <dbReference type="Proteomes" id="UP000640052"/>
    </source>
</evidence>
<dbReference type="SUPFAM" id="SSF53756">
    <property type="entry name" value="UDP-Glycosyltransferase/glycogen phosphorylase"/>
    <property type="match status" value="1"/>
</dbReference>
<dbReference type="InterPro" id="IPR028098">
    <property type="entry name" value="Glyco_trans_4-like_N"/>
</dbReference>
<feature type="domain" description="Glycosyltransferase subfamily 4-like N-terminal" evidence="3">
    <location>
        <begin position="30"/>
        <end position="224"/>
    </location>
</feature>
<dbReference type="Pfam" id="PF13692">
    <property type="entry name" value="Glyco_trans_1_4"/>
    <property type="match status" value="1"/>
</dbReference>
<dbReference type="GO" id="GO:1901137">
    <property type="term" value="P:carbohydrate derivative biosynthetic process"/>
    <property type="evidence" value="ECO:0007669"/>
    <property type="project" value="UniProtKB-ARBA"/>
</dbReference>
<sequence length="440" mass="47848">MRELTAGPGRSNRPRRVYVVCSEVPPDIVGGLGRYAERMMDALRDGGVPVEVYGTARRGRPPEAERIGDVTLHRLPTAGRGHAPGSRTARAVWLLARSAGMVVFNLRVASRILRTEAARSEDKRSDGRPSGDSRSEAVVAVHDWMGCLAGILCRVLGRLPVVFHVHNRELSAAPASRRSVLAVALDALETVQARLARLIVVPSAAMRDDLAARGWPADRLRVVAHGFEEPELLRLAILSGDERERLRMAIRRRYLPGGDGRLVVFAGRLARHKGVHTLIRAVPWIVKEHDTRIVLLGAQLPQTDDDADIARTIDETGVAGHVVAGYRFVDSAEVFAHFLAADVCVFPSQYEPFGLVAVEAMALGRPVVVGPGYSPEVVGDGALRLTVDDPEELAAALSYCLGDRLAADRLAARGAAYVWERYSWARTAESTLALYAEAPR</sequence>
<keyword evidence="5" id="KW-1185">Reference proteome</keyword>
<evidence type="ECO:0000256" key="1">
    <source>
        <dbReference type="ARBA" id="ARBA00022676"/>
    </source>
</evidence>
<dbReference type="Proteomes" id="UP000640052">
    <property type="component" value="Unassembled WGS sequence"/>
</dbReference>
<dbReference type="PANTHER" id="PTHR45947">
    <property type="entry name" value="SULFOQUINOVOSYL TRANSFERASE SQD2"/>
    <property type="match status" value="1"/>
</dbReference>
<dbReference type="InterPro" id="IPR050194">
    <property type="entry name" value="Glycosyltransferase_grp1"/>
</dbReference>
<evidence type="ECO:0000256" key="2">
    <source>
        <dbReference type="ARBA" id="ARBA00022679"/>
    </source>
</evidence>
<keyword evidence="1" id="KW-0328">Glycosyltransferase</keyword>
<gene>
    <name evidence="4" type="ORF">Aph01nite_28930</name>
</gene>
<accession>A0A919QBX5</accession>
<evidence type="ECO:0000259" key="3">
    <source>
        <dbReference type="Pfam" id="PF13579"/>
    </source>
</evidence>
<keyword evidence="2" id="KW-0808">Transferase</keyword>
<dbReference type="EMBL" id="BOOA01000020">
    <property type="protein sequence ID" value="GIH24583.1"/>
    <property type="molecule type" value="Genomic_DNA"/>
</dbReference>
<name>A0A919QBX5_9ACTN</name>
<dbReference type="PANTHER" id="PTHR45947:SF3">
    <property type="entry name" value="SULFOQUINOVOSYL TRANSFERASE SQD2"/>
    <property type="match status" value="1"/>
</dbReference>
<dbReference type="GO" id="GO:0016758">
    <property type="term" value="F:hexosyltransferase activity"/>
    <property type="evidence" value="ECO:0007669"/>
    <property type="project" value="TreeGrafter"/>
</dbReference>
<dbReference type="Pfam" id="PF13579">
    <property type="entry name" value="Glyco_trans_4_4"/>
    <property type="match status" value="1"/>
</dbReference>
<reference evidence="4" key="1">
    <citation type="submission" date="2021-01" db="EMBL/GenBank/DDBJ databases">
        <title>Whole genome shotgun sequence of Acrocarpospora phusangensis NBRC 108782.</title>
        <authorList>
            <person name="Komaki H."/>
            <person name="Tamura T."/>
        </authorList>
    </citation>
    <scope>NUCLEOTIDE SEQUENCE</scope>
    <source>
        <strain evidence="4">NBRC 108782</strain>
    </source>
</reference>
<protein>
    <submittedName>
        <fullName evidence="4">Glycogen synthase</fullName>
    </submittedName>
</protein>
<proteinExistence type="predicted"/>
<dbReference type="AlphaFoldDB" id="A0A919QBX5"/>
<dbReference type="Gene3D" id="3.40.50.2000">
    <property type="entry name" value="Glycogen Phosphorylase B"/>
    <property type="match status" value="2"/>
</dbReference>
<dbReference type="CDD" id="cd03801">
    <property type="entry name" value="GT4_PimA-like"/>
    <property type="match status" value="1"/>
</dbReference>
<comment type="caution">
    <text evidence="4">The sequence shown here is derived from an EMBL/GenBank/DDBJ whole genome shotgun (WGS) entry which is preliminary data.</text>
</comment>
<evidence type="ECO:0000313" key="4">
    <source>
        <dbReference type="EMBL" id="GIH24583.1"/>
    </source>
</evidence>
<organism evidence="4 5">
    <name type="scientific">Acrocarpospora phusangensis</name>
    <dbReference type="NCBI Taxonomy" id="1070424"/>
    <lineage>
        <taxon>Bacteria</taxon>
        <taxon>Bacillati</taxon>
        <taxon>Actinomycetota</taxon>
        <taxon>Actinomycetes</taxon>
        <taxon>Streptosporangiales</taxon>
        <taxon>Streptosporangiaceae</taxon>
        <taxon>Acrocarpospora</taxon>
    </lineage>
</organism>
<dbReference type="RefSeq" id="WP_204041340.1">
    <property type="nucleotide sequence ID" value="NZ_BOOA01000020.1"/>
</dbReference>